<sequence>MYKLSLLLLPGGPGRISILPNVQVRRQQTEGQEPGWPEGRGHSGALSDGLCATLGQPRAFQSWSFLLYAAGRAPGPPGHPSRQLARLPRLAQGHPRPSHDGPPREGPGVRARTPAPPPPPRGFGVGAGAGRSRGAARADAGPRDAAGTGRGGRRRRRAFSFCASAGGSASRRQTHPSSPQRTRGEGTLHSSHISVVGSGICTAGKLRGEKDSHSLLVCP</sequence>
<feature type="compositionally biased region" description="Low complexity" evidence="1">
    <location>
        <begin position="132"/>
        <end position="147"/>
    </location>
</feature>
<dbReference type="RefSeq" id="XP_032324034.1">
    <property type="nucleotide sequence ID" value="XM_032468143.1"/>
</dbReference>
<feature type="region of interest" description="Disordered" evidence="1">
    <location>
        <begin position="25"/>
        <end position="44"/>
    </location>
</feature>
<dbReference type="KEGG" id="cfr:116659888"/>
<feature type="compositionally biased region" description="Low complexity" evidence="1">
    <location>
        <begin position="159"/>
        <end position="170"/>
    </location>
</feature>
<evidence type="ECO:0000313" key="3">
    <source>
        <dbReference type="RefSeq" id="XP_032324034.1"/>
    </source>
</evidence>
<accession>A0A8B8S314</accession>
<reference evidence="3" key="1">
    <citation type="submission" date="2025-08" db="UniProtKB">
        <authorList>
            <consortium name="RefSeq"/>
        </authorList>
    </citation>
    <scope>IDENTIFICATION</scope>
    <source>
        <tissue evidence="3">Ear skin</tissue>
    </source>
</reference>
<evidence type="ECO:0000313" key="2">
    <source>
        <dbReference type="Proteomes" id="UP000694856"/>
    </source>
</evidence>
<dbReference type="AlphaFoldDB" id="A0A8B8S314"/>
<name>A0A8B8S314_CAMFR</name>
<evidence type="ECO:0000256" key="1">
    <source>
        <dbReference type="SAM" id="MobiDB-lite"/>
    </source>
</evidence>
<feature type="region of interest" description="Disordered" evidence="1">
    <location>
        <begin position="91"/>
        <end position="191"/>
    </location>
</feature>
<proteinExistence type="predicted"/>
<dbReference type="Proteomes" id="UP000694856">
    <property type="component" value="Chromosome 25"/>
</dbReference>
<organism evidence="2 3">
    <name type="scientific">Camelus ferus</name>
    <name type="common">Wild bactrian camel</name>
    <name type="synonym">Camelus bactrianus ferus</name>
    <dbReference type="NCBI Taxonomy" id="419612"/>
    <lineage>
        <taxon>Eukaryota</taxon>
        <taxon>Metazoa</taxon>
        <taxon>Chordata</taxon>
        <taxon>Craniata</taxon>
        <taxon>Vertebrata</taxon>
        <taxon>Euteleostomi</taxon>
        <taxon>Mammalia</taxon>
        <taxon>Eutheria</taxon>
        <taxon>Laurasiatheria</taxon>
        <taxon>Artiodactyla</taxon>
        <taxon>Tylopoda</taxon>
        <taxon>Camelidae</taxon>
        <taxon>Camelus</taxon>
    </lineage>
</organism>
<dbReference type="GeneID" id="116659888"/>
<keyword evidence="2" id="KW-1185">Reference proteome</keyword>
<protein>
    <submittedName>
        <fullName evidence="3">Protein SOGA3-like</fullName>
    </submittedName>
</protein>
<gene>
    <name evidence="3" type="primary">LOC116659888</name>
</gene>